<evidence type="ECO:0000256" key="2">
    <source>
        <dbReference type="ARBA" id="ARBA00022614"/>
    </source>
</evidence>
<dbReference type="Proteomes" id="UP001470230">
    <property type="component" value="Unassembled WGS sequence"/>
</dbReference>
<evidence type="ECO:0000313" key="4">
    <source>
        <dbReference type="EMBL" id="KAK8854291.1"/>
    </source>
</evidence>
<dbReference type="Gene3D" id="3.80.10.10">
    <property type="entry name" value="Ribonuclease Inhibitor"/>
    <property type="match status" value="2"/>
</dbReference>
<reference evidence="4 5" key="1">
    <citation type="submission" date="2024-04" db="EMBL/GenBank/DDBJ databases">
        <title>Tritrichomonas musculus Genome.</title>
        <authorList>
            <person name="Alves-Ferreira E."/>
            <person name="Grigg M."/>
            <person name="Lorenzi H."/>
            <person name="Galac M."/>
        </authorList>
    </citation>
    <scope>NUCLEOTIDE SEQUENCE [LARGE SCALE GENOMIC DNA]</scope>
    <source>
        <strain evidence="4 5">EAF2021</strain>
    </source>
</reference>
<dbReference type="PROSITE" id="PS51450">
    <property type="entry name" value="LRR"/>
    <property type="match status" value="1"/>
</dbReference>
<keyword evidence="1" id="KW-0343">GTPase activation</keyword>
<keyword evidence="3" id="KW-0677">Repeat</keyword>
<comment type="caution">
    <text evidence="4">The sequence shown here is derived from an EMBL/GenBank/DDBJ whole genome shotgun (WGS) entry which is preliminary data.</text>
</comment>
<dbReference type="PANTHER" id="PTHR24113:SF12">
    <property type="entry name" value="RAN GTPASE-ACTIVATING PROTEIN 1"/>
    <property type="match status" value="1"/>
</dbReference>
<evidence type="ECO:0000256" key="1">
    <source>
        <dbReference type="ARBA" id="ARBA00022468"/>
    </source>
</evidence>
<gene>
    <name evidence="4" type="ORF">M9Y10_016850</name>
</gene>
<dbReference type="PANTHER" id="PTHR24113">
    <property type="entry name" value="RAN GTPASE-ACTIVATING PROTEIN 1"/>
    <property type="match status" value="1"/>
</dbReference>
<accession>A0ABR2HXE8</accession>
<dbReference type="InterPro" id="IPR001611">
    <property type="entry name" value="Leu-rich_rpt"/>
</dbReference>
<evidence type="ECO:0000256" key="3">
    <source>
        <dbReference type="ARBA" id="ARBA00022737"/>
    </source>
</evidence>
<dbReference type="InterPro" id="IPR027038">
    <property type="entry name" value="RanGap"/>
</dbReference>
<dbReference type="InterPro" id="IPR032675">
    <property type="entry name" value="LRR_dom_sf"/>
</dbReference>
<organism evidence="4 5">
    <name type="scientific">Tritrichomonas musculus</name>
    <dbReference type="NCBI Taxonomy" id="1915356"/>
    <lineage>
        <taxon>Eukaryota</taxon>
        <taxon>Metamonada</taxon>
        <taxon>Parabasalia</taxon>
        <taxon>Tritrichomonadida</taxon>
        <taxon>Tritrichomonadidae</taxon>
        <taxon>Tritrichomonas</taxon>
    </lineage>
</organism>
<dbReference type="Pfam" id="PF13516">
    <property type="entry name" value="LRR_6"/>
    <property type="match status" value="1"/>
</dbReference>
<dbReference type="EMBL" id="JAPFFF010000021">
    <property type="protein sequence ID" value="KAK8854291.1"/>
    <property type="molecule type" value="Genomic_DNA"/>
</dbReference>
<protein>
    <recommendedName>
        <fullName evidence="6">Leucine Rich Repeat family protein</fullName>
    </recommendedName>
</protein>
<evidence type="ECO:0008006" key="6">
    <source>
        <dbReference type="Google" id="ProtNLM"/>
    </source>
</evidence>
<keyword evidence="5" id="KW-1185">Reference proteome</keyword>
<sequence>MKTISIKYTASDKDVEIKDVPFDHLLDVFVKIKSSTLTSLKFYDSQLSPDDMNMICPIVPQRLPNLDLSNLGLNGKAIVILAKRISCSRLQSLDLSYNPIGDESAWSLLEAIGKNKYLTKLKFINCNLTANGVWTLLNAMISKKFDSLDISENLISSLGCDYIVQFLKQNPSLNEIHIDRAQITEGDVEMLIDAAEKCKTLSLLSIKGNGLITYRPVSSKILVDTLPKMK</sequence>
<name>A0ABR2HXE8_9EUKA</name>
<dbReference type="SUPFAM" id="SSF52047">
    <property type="entry name" value="RNI-like"/>
    <property type="match status" value="1"/>
</dbReference>
<proteinExistence type="predicted"/>
<keyword evidence="2" id="KW-0433">Leucine-rich repeat</keyword>
<evidence type="ECO:0000313" key="5">
    <source>
        <dbReference type="Proteomes" id="UP001470230"/>
    </source>
</evidence>